<dbReference type="CDD" id="cd00082">
    <property type="entry name" value="HisKA"/>
    <property type="match status" value="1"/>
</dbReference>
<dbReference type="SUPFAM" id="SSF55874">
    <property type="entry name" value="ATPase domain of HSP90 chaperone/DNA topoisomerase II/histidine kinase"/>
    <property type="match status" value="1"/>
</dbReference>
<dbReference type="InterPro" id="IPR036097">
    <property type="entry name" value="HisK_dim/P_sf"/>
</dbReference>
<dbReference type="CDD" id="cd16922">
    <property type="entry name" value="HATPase_EvgS-ArcB-TorS-like"/>
    <property type="match status" value="1"/>
</dbReference>
<dbReference type="FunFam" id="1.10.287.130:FF:000015">
    <property type="entry name" value="Histidine kinase 4"/>
    <property type="match status" value="1"/>
</dbReference>
<dbReference type="EMBL" id="JARYMX010000004">
    <property type="protein sequence ID" value="KAJ9554562.1"/>
    <property type="molecule type" value="Genomic_DNA"/>
</dbReference>
<dbReference type="FunFam" id="3.30.450.350:FF:000001">
    <property type="entry name" value="Histidine kinase 4"/>
    <property type="match status" value="1"/>
</dbReference>
<evidence type="ECO:0000256" key="3">
    <source>
        <dbReference type="ARBA" id="ARBA00012438"/>
    </source>
</evidence>
<feature type="transmembrane region" description="Helical" evidence="11">
    <location>
        <begin position="386"/>
        <end position="408"/>
    </location>
</feature>
<dbReference type="Pfam" id="PF03924">
    <property type="entry name" value="CHASE"/>
    <property type="match status" value="1"/>
</dbReference>
<dbReference type="GO" id="GO:0010029">
    <property type="term" value="P:regulation of seed germination"/>
    <property type="evidence" value="ECO:0007669"/>
    <property type="project" value="UniProtKB-ARBA"/>
</dbReference>
<dbReference type="SMART" id="SM00448">
    <property type="entry name" value="REC"/>
    <property type="match status" value="1"/>
</dbReference>
<evidence type="ECO:0000256" key="5">
    <source>
        <dbReference type="ARBA" id="ARBA00022679"/>
    </source>
</evidence>
<dbReference type="PROSITE" id="PS50839">
    <property type="entry name" value="CHASE"/>
    <property type="match status" value="1"/>
</dbReference>
<dbReference type="Pfam" id="PF00512">
    <property type="entry name" value="HisKA"/>
    <property type="match status" value="1"/>
</dbReference>
<dbReference type="Gene3D" id="3.30.565.10">
    <property type="entry name" value="Histidine kinase-like ATPase, C-terminal domain"/>
    <property type="match status" value="1"/>
</dbReference>
<dbReference type="GO" id="GO:0071215">
    <property type="term" value="P:cellular response to abscisic acid stimulus"/>
    <property type="evidence" value="ECO:0007669"/>
    <property type="project" value="UniProtKB-ARBA"/>
</dbReference>
<dbReference type="SUPFAM" id="SSF52172">
    <property type="entry name" value="CheY-like"/>
    <property type="match status" value="2"/>
</dbReference>
<keyword evidence="4 10" id="KW-0597">Phosphoprotein</keyword>
<dbReference type="SMART" id="SM00388">
    <property type="entry name" value="HisKA"/>
    <property type="match status" value="1"/>
</dbReference>
<dbReference type="Proteomes" id="UP001172457">
    <property type="component" value="Chromosome 4"/>
</dbReference>
<dbReference type="GO" id="GO:0010271">
    <property type="term" value="P:regulation of chlorophyll catabolic process"/>
    <property type="evidence" value="ECO:0007669"/>
    <property type="project" value="UniProtKB-ARBA"/>
</dbReference>
<protein>
    <recommendedName>
        <fullName evidence="3">histidine kinase</fullName>
        <ecNumber evidence="3">2.7.13.3</ecNumber>
    </recommendedName>
</protein>
<organism evidence="15 16">
    <name type="scientific">Centaurea solstitialis</name>
    <name type="common">yellow star-thistle</name>
    <dbReference type="NCBI Taxonomy" id="347529"/>
    <lineage>
        <taxon>Eukaryota</taxon>
        <taxon>Viridiplantae</taxon>
        <taxon>Streptophyta</taxon>
        <taxon>Embryophyta</taxon>
        <taxon>Tracheophyta</taxon>
        <taxon>Spermatophyta</taxon>
        <taxon>Magnoliopsida</taxon>
        <taxon>eudicotyledons</taxon>
        <taxon>Gunneridae</taxon>
        <taxon>Pentapetalae</taxon>
        <taxon>asterids</taxon>
        <taxon>campanulids</taxon>
        <taxon>Asterales</taxon>
        <taxon>Asteraceae</taxon>
        <taxon>Carduoideae</taxon>
        <taxon>Cardueae</taxon>
        <taxon>Centaureinae</taxon>
        <taxon>Centaurea</taxon>
    </lineage>
</organism>
<gene>
    <name evidence="15" type="ORF">OSB04_018607</name>
</gene>
<dbReference type="GO" id="GO:0005634">
    <property type="term" value="C:nucleus"/>
    <property type="evidence" value="ECO:0007669"/>
    <property type="project" value="TreeGrafter"/>
</dbReference>
<evidence type="ECO:0000256" key="8">
    <source>
        <dbReference type="ARBA" id="ARBA00022989"/>
    </source>
</evidence>
<evidence type="ECO:0000259" key="14">
    <source>
        <dbReference type="PROSITE" id="PS50839"/>
    </source>
</evidence>
<evidence type="ECO:0000259" key="12">
    <source>
        <dbReference type="PROSITE" id="PS50109"/>
    </source>
</evidence>
<dbReference type="AlphaFoldDB" id="A0AA38TN90"/>
<feature type="domain" description="Histidine kinase" evidence="12">
    <location>
        <begin position="445"/>
        <end position="704"/>
    </location>
</feature>
<dbReference type="GO" id="GO:0009884">
    <property type="term" value="F:cytokinin receptor activity"/>
    <property type="evidence" value="ECO:0007669"/>
    <property type="project" value="UniProtKB-ARBA"/>
</dbReference>
<dbReference type="Pfam" id="PF24896">
    <property type="entry name" value="Receiver_CRE1"/>
    <property type="match status" value="1"/>
</dbReference>
<evidence type="ECO:0000256" key="6">
    <source>
        <dbReference type="ARBA" id="ARBA00022692"/>
    </source>
</evidence>
<evidence type="ECO:0000256" key="9">
    <source>
        <dbReference type="ARBA" id="ARBA00023136"/>
    </source>
</evidence>
<dbReference type="GO" id="GO:0043424">
    <property type="term" value="F:protein histidine kinase binding"/>
    <property type="evidence" value="ECO:0007669"/>
    <property type="project" value="UniProtKB-ARBA"/>
</dbReference>
<dbReference type="InterPro" id="IPR005467">
    <property type="entry name" value="His_kinase_dom"/>
</dbReference>
<feature type="domain" description="CHASE" evidence="14">
    <location>
        <begin position="155"/>
        <end position="377"/>
    </location>
</feature>
<evidence type="ECO:0000256" key="7">
    <source>
        <dbReference type="ARBA" id="ARBA00022777"/>
    </source>
</evidence>
<dbReference type="GO" id="GO:0009414">
    <property type="term" value="P:response to water deprivation"/>
    <property type="evidence" value="ECO:0007669"/>
    <property type="project" value="UniProtKB-ARBA"/>
</dbReference>
<dbReference type="Pfam" id="PF02518">
    <property type="entry name" value="HATPase_c"/>
    <property type="match status" value="1"/>
</dbReference>
<dbReference type="PANTHER" id="PTHR43719:SF73">
    <property type="entry name" value="HISTIDINE KINASE 3"/>
    <property type="match status" value="1"/>
</dbReference>
<dbReference type="GO" id="GO:0070417">
    <property type="term" value="P:cellular response to cold"/>
    <property type="evidence" value="ECO:0007669"/>
    <property type="project" value="UniProtKB-ARBA"/>
</dbReference>
<feature type="transmembrane region" description="Helical" evidence="11">
    <location>
        <begin position="7"/>
        <end position="29"/>
    </location>
</feature>
<dbReference type="GO" id="GO:0034757">
    <property type="term" value="P:negative regulation of iron ion transport"/>
    <property type="evidence" value="ECO:0007669"/>
    <property type="project" value="UniProtKB-ARBA"/>
</dbReference>
<keyword evidence="16" id="KW-1185">Reference proteome</keyword>
<dbReference type="PROSITE" id="PS50109">
    <property type="entry name" value="HIS_KIN"/>
    <property type="match status" value="1"/>
</dbReference>
<dbReference type="Pfam" id="PF00072">
    <property type="entry name" value="Response_reg"/>
    <property type="match status" value="1"/>
</dbReference>
<dbReference type="SMART" id="SM01079">
    <property type="entry name" value="CHASE"/>
    <property type="match status" value="1"/>
</dbReference>
<dbReference type="Gene3D" id="3.30.450.350">
    <property type="entry name" value="CHASE domain"/>
    <property type="match status" value="1"/>
</dbReference>
<dbReference type="GO" id="GO:0048509">
    <property type="term" value="P:regulation of meristem development"/>
    <property type="evidence" value="ECO:0007669"/>
    <property type="project" value="UniProtKB-ARBA"/>
</dbReference>
<evidence type="ECO:0000256" key="4">
    <source>
        <dbReference type="ARBA" id="ARBA00022553"/>
    </source>
</evidence>
<dbReference type="PROSITE" id="PS50110">
    <property type="entry name" value="RESPONSE_REGULATORY"/>
    <property type="match status" value="1"/>
</dbReference>
<dbReference type="InterPro" id="IPR004358">
    <property type="entry name" value="Sig_transdc_His_kin-like_C"/>
</dbReference>
<dbReference type="SUPFAM" id="SSF47384">
    <property type="entry name" value="Homodimeric domain of signal transducing histidine kinase"/>
    <property type="match status" value="1"/>
</dbReference>
<dbReference type="InterPro" id="IPR050956">
    <property type="entry name" value="2C_system_His_kinase"/>
</dbReference>
<dbReference type="GO" id="GO:0010087">
    <property type="term" value="P:phloem or xylem histogenesis"/>
    <property type="evidence" value="ECO:0007669"/>
    <property type="project" value="UniProtKB-ARBA"/>
</dbReference>
<dbReference type="Gene3D" id="6.10.250.1190">
    <property type="match status" value="1"/>
</dbReference>
<name>A0AA38TN90_9ASTR</name>
<feature type="domain" description="Response regulatory" evidence="13">
    <location>
        <begin position="867"/>
        <end position="1004"/>
    </location>
</feature>
<dbReference type="GO" id="GO:0080117">
    <property type="term" value="P:secondary growth"/>
    <property type="evidence" value="ECO:0007669"/>
    <property type="project" value="UniProtKB-ARBA"/>
</dbReference>
<keyword evidence="5" id="KW-0808">Transferase</keyword>
<dbReference type="EC" id="2.7.13.3" evidence="3"/>
<dbReference type="GO" id="GO:0005789">
    <property type="term" value="C:endoplasmic reticulum membrane"/>
    <property type="evidence" value="ECO:0007669"/>
    <property type="project" value="UniProtKB-SubCell"/>
</dbReference>
<dbReference type="SMART" id="SM00387">
    <property type="entry name" value="HATPase_c"/>
    <property type="match status" value="1"/>
</dbReference>
<keyword evidence="9 11" id="KW-0472">Membrane</keyword>
<dbReference type="InterPro" id="IPR003661">
    <property type="entry name" value="HisK_dim/P_dom"/>
</dbReference>
<dbReference type="InterPro" id="IPR001789">
    <property type="entry name" value="Sig_transdc_resp-reg_receiver"/>
</dbReference>
<feature type="modified residue" description="4-aspartylphosphate" evidence="10">
    <location>
        <position position="917"/>
    </location>
</feature>
<evidence type="ECO:0000256" key="10">
    <source>
        <dbReference type="PROSITE-ProRule" id="PRU00169"/>
    </source>
</evidence>
<reference evidence="15" key="1">
    <citation type="submission" date="2023-03" db="EMBL/GenBank/DDBJ databases">
        <title>Chromosome-scale reference genome and RAD-based genetic map of yellow starthistle (Centaurea solstitialis) reveal putative structural variation and QTLs associated with invader traits.</title>
        <authorList>
            <person name="Reatini B."/>
            <person name="Cang F.A."/>
            <person name="Jiang Q."/>
            <person name="Mckibben M.T.W."/>
            <person name="Barker M.S."/>
            <person name="Rieseberg L.H."/>
            <person name="Dlugosch K.M."/>
        </authorList>
    </citation>
    <scope>NUCLEOTIDE SEQUENCE</scope>
    <source>
        <strain evidence="15">CAN-66</strain>
        <tissue evidence="15">Leaf</tissue>
    </source>
</reference>
<sequence length="1005" mass="112124">MSFIIHLIGFGLKVGQLLLMLCWSFLSVISFNNGVEMKPKIEISTSSSWKIWMKFVEILAGKSCKIHHHYYQYIGSRKVRKTWWRKLLILWFVFGTLVSLWFFWYLRSQAMEKRKETLANMCDERARMLQDQFNVSMNHVQAMSILISTFHHAKKPSAIDQETFAKYTERTAFERPLTSGVAYAVRVLDSEREEFEKQQGWTIKKMSPAVNKDDYDPEQLEPSPIQKEYAPVIFAQDTVAHVISLDMMSGKEDRENVLRARALGKGVLTAPLDLIKSNRLGVILTFAVYKRDLPSNATPEERIQATDGYLGGVFDIESLVEKLLQQLASKQTIYVNVFDTTNMSNPISMYGTNVSDTGLQHVSPLNFGDPSRKHEMRCRFKQKQPWQILAISTSFGIFVITLLVGHIFHATVNRIAKVEDDYHEMSELKHRAEAADVAKSQFLATVSHEIRTPMNGVLGMLDMLMDTILDVTQQDYVRTAQASGKALVSLINAVLDQAKIESGKLELEAVHFDLRAVLDDVLSLFSGKSQEKGLELAVYISEKVPETLIGDPGRFRQIITNLMGNSIKFTEKGHIFVTVNLVEEVMESIGVETEPSSKDTLSGLPVADRNRSWEGFRMVGPSESNSVTLIVSVEDTGTGIPIEAQSRIFTPFMQVGPSISRIHGGTGIGLSISKCLVNLMNGEIGFSSVPKVGSTFTFTAVFSNGSSNPNEQQVSGWSKSEFRGMQAIIVDPRPVRAEVSRYHIQRLGMSVEIVPNLTSTLSMLSNGSKTVHMILIEEEVWDKDLSSSAVFVCKLRTVDQKISCKLFLLANSIGGCRGVSCPPVITKPLRVSMLAASLQRAMGGNKSNAKNGEVPKLSLSKLLVGRKILVVDDNNVNLRVAAGALKKYGAEVVCADSGKKAISLLKPPHSFDACFMDIQMPEMDGFEATKMVREMEYNVNNLVQHGKLLLQDYGNISNWHVPILAMTADVIQATHEECLKSGMDGYVSKPFEANQLYQEVSRFFL</sequence>
<evidence type="ECO:0000313" key="15">
    <source>
        <dbReference type="EMBL" id="KAJ9554562.1"/>
    </source>
</evidence>
<dbReference type="PANTHER" id="PTHR43719">
    <property type="entry name" value="TWO-COMPONENT HISTIDINE KINASE"/>
    <property type="match status" value="1"/>
</dbReference>
<dbReference type="InterPro" id="IPR042240">
    <property type="entry name" value="CHASE_sf"/>
</dbReference>
<keyword evidence="7" id="KW-0418">Kinase</keyword>
<accession>A0AA38TN90</accession>
<dbReference type="Gene3D" id="3.40.50.2300">
    <property type="match status" value="1"/>
</dbReference>
<comment type="subcellular location">
    <subcellularLocation>
        <location evidence="2">Endoplasmic reticulum membrane</location>
        <topology evidence="2">Multi-pass membrane protein</topology>
    </subcellularLocation>
</comment>
<evidence type="ECO:0000313" key="16">
    <source>
        <dbReference type="Proteomes" id="UP001172457"/>
    </source>
</evidence>
<evidence type="ECO:0000256" key="2">
    <source>
        <dbReference type="ARBA" id="ARBA00004477"/>
    </source>
</evidence>
<evidence type="ECO:0000259" key="13">
    <source>
        <dbReference type="PROSITE" id="PS50110"/>
    </source>
</evidence>
<dbReference type="InterPro" id="IPR056839">
    <property type="entry name" value="Receiver_AHK4/CRE1_1st"/>
</dbReference>
<keyword evidence="8 11" id="KW-1133">Transmembrane helix</keyword>
<dbReference type="GO" id="GO:0009651">
    <property type="term" value="P:response to salt stress"/>
    <property type="evidence" value="ECO:0007669"/>
    <property type="project" value="UniProtKB-ARBA"/>
</dbReference>
<dbReference type="Gene3D" id="1.10.287.130">
    <property type="match status" value="1"/>
</dbReference>
<comment type="catalytic activity">
    <reaction evidence="1">
        <text>ATP + protein L-histidine = ADP + protein N-phospho-L-histidine.</text>
        <dbReference type="EC" id="2.7.13.3"/>
    </reaction>
</comment>
<dbReference type="GO" id="GO:0009909">
    <property type="term" value="P:regulation of flower development"/>
    <property type="evidence" value="ECO:0007669"/>
    <property type="project" value="UniProtKB-ARBA"/>
</dbReference>
<dbReference type="GO" id="GO:0000155">
    <property type="term" value="F:phosphorelay sensor kinase activity"/>
    <property type="evidence" value="ECO:0007669"/>
    <property type="project" value="InterPro"/>
</dbReference>
<feature type="transmembrane region" description="Helical" evidence="11">
    <location>
        <begin position="88"/>
        <end position="106"/>
    </location>
</feature>
<dbReference type="InterPro" id="IPR003594">
    <property type="entry name" value="HATPase_dom"/>
</dbReference>
<dbReference type="CDD" id="cd17546">
    <property type="entry name" value="REC_hyHK_CKI1_RcsC-like"/>
    <property type="match status" value="1"/>
</dbReference>
<evidence type="ECO:0000256" key="1">
    <source>
        <dbReference type="ARBA" id="ARBA00000085"/>
    </source>
</evidence>
<comment type="caution">
    <text evidence="15">The sequence shown here is derived from an EMBL/GenBank/DDBJ whole genome shotgun (WGS) entry which is preliminary data.</text>
</comment>
<dbReference type="InterPro" id="IPR036890">
    <property type="entry name" value="HATPase_C_sf"/>
</dbReference>
<keyword evidence="6 11" id="KW-0812">Transmembrane</keyword>
<evidence type="ECO:0000256" key="11">
    <source>
        <dbReference type="SAM" id="Phobius"/>
    </source>
</evidence>
<dbReference type="InterPro" id="IPR011006">
    <property type="entry name" value="CheY-like_superfamily"/>
</dbReference>
<dbReference type="InterPro" id="IPR006189">
    <property type="entry name" value="CHASE_dom"/>
</dbReference>
<dbReference type="PRINTS" id="PR00344">
    <property type="entry name" value="BCTRLSENSOR"/>
</dbReference>
<proteinExistence type="predicted"/>
<dbReference type="FunFam" id="3.40.50.2300:FF:000137">
    <property type="entry name" value="Histidine kinase 3"/>
    <property type="match status" value="1"/>
</dbReference>